<protein>
    <submittedName>
        <fullName evidence="2">Uncharacterized protein</fullName>
    </submittedName>
</protein>
<feature type="region of interest" description="Disordered" evidence="1">
    <location>
        <begin position="120"/>
        <end position="162"/>
    </location>
</feature>
<feature type="region of interest" description="Disordered" evidence="1">
    <location>
        <begin position="174"/>
        <end position="460"/>
    </location>
</feature>
<dbReference type="EMBL" id="MU155772">
    <property type="protein sequence ID" value="KAF9471047.1"/>
    <property type="molecule type" value="Genomic_DNA"/>
</dbReference>
<feature type="compositionally biased region" description="Polar residues" evidence="1">
    <location>
        <begin position="123"/>
        <end position="153"/>
    </location>
</feature>
<accession>A0A9P5YJM6</accession>
<feature type="compositionally biased region" description="Polar residues" evidence="1">
    <location>
        <begin position="424"/>
        <end position="440"/>
    </location>
</feature>
<feature type="compositionally biased region" description="Low complexity" evidence="1">
    <location>
        <begin position="311"/>
        <end position="326"/>
    </location>
</feature>
<evidence type="ECO:0000256" key="1">
    <source>
        <dbReference type="SAM" id="MobiDB-lite"/>
    </source>
</evidence>
<evidence type="ECO:0000313" key="2">
    <source>
        <dbReference type="EMBL" id="KAF9471047.1"/>
    </source>
</evidence>
<name>A0A9P5YJM6_9AGAR</name>
<proteinExistence type="predicted"/>
<feature type="compositionally biased region" description="Acidic residues" evidence="1">
    <location>
        <begin position="395"/>
        <end position="417"/>
    </location>
</feature>
<feature type="region of interest" description="Disordered" evidence="1">
    <location>
        <begin position="549"/>
        <end position="577"/>
    </location>
</feature>
<feature type="region of interest" description="Disordered" evidence="1">
    <location>
        <begin position="481"/>
        <end position="514"/>
    </location>
</feature>
<comment type="caution">
    <text evidence="2">The sequence shown here is derived from an EMBL/GenBank/DDBJ whole genome shotgun (WGS) entry which is preliminary data.</text>
</comment>
<gene>
    <name evidence="2" type="ORF">BDN70DRAFT_998751</name>
</gene>
<dbReference type="Proteomes" id="UP000807469">
    <property type="component" value="Unassembled WGS sequence"/>
</dbReference>
<evidence type="ECO:0000313" key="3">
    <source>
        <dbReference type="Proteomes" id="UP000807469"/>
    </source>
</evidence>
<feature type="compositionally biased region" description="Low complexity" evidence="1">
    <location>
        <begin position="190"/>
        <end position="205"/>
    </location>
</feature>
<organism evidence="2 3">
    <name type="scientific">Pholiota conissans</name>
    <dbReference type="NCBI Taxonomy" id="109636"/>
    <lineage>
        <taxon>Eukaryota</taxon>
        <taxon>Fungi</taxon>
        <taxon>Dikarya</taxon>
        <taxon>Basidiomycota</taxon>
        <taxon>Agaricomycotina</taxon>
        <taxon>Agaricomycetes</taxon>
        <taxon>Agaricomycetidae</taxon>
        <taxon>Agaricales</taxon>
        <taxon>Agaricineae</taxon>
        <taxon>Strophariaceae</taxon>
        <taxon>Pholiota</taxon>
    </lineage>
</organism>
<feature type="compositionally biased region" description="Pro residues" evidence="1">
    <location>
        <begin position="206"/>
        <end position="215"/>
    </location>
</feature>
<sequence>MLSEALVASYTLAPQLALNPRRGLYIAVNNCNVRHWTRQWPRPVQLATPPTAPPATLSSPASNVRVRCHVPVIEDKELVRIIRLFNERMGKPGPKPVLEWTCAACAGTAPAARSLTFGAAQPGSGSVSGSSNRTTHPQQAPLAATSSAKQASTIVIDSDDDDEIQIIENDAKTTDIKTVIQSPRPPQPQADPQAQARPQPQIHVPAPIPHRPAPPGRSAKTTQPARSPGLHPAPSTARPSNDSALPTIARKTTIAPASSHNAVPAASPPIARPSAIAPSSKPTPIPAPLTNPAVRPPIHLPSQTQTPTIPARAQQAAKSSSSGPAQTGHRNGPLSAISPALPQSIPAPRPSSKVQSTRSPPSGAADMRWQAPHIEEWEDRSQEEEEEEISVKGEDDSDEDEDEIDELEDDDDDEGGDGDERSKTQTGRKSSRTPLPTNRGANAFVVPNRPQASPPPRRLPEWINARYDSAHDIWARRVITSHSAPVSNPSRRDGGASNSELDLEATTRTTTPTLVPSSKLRRRARKAFTVVPLNKWEESISVTVDAKDGLKEEGKEKETLEKEGTAQRPTRAALKPKPNRDSFFFAVDPWMLTKMTELGV</sequence>
<keyword evidence="3" id="KW-1185">Reference proteome</keyword>
<feature type="compositionally biased region" description="Basic and acidic residues" evidence="1">
    <location>
        <begin position="549"/>
        <end position="565"/>
    </location>
</feature>
<feature type="compositionally biased region" description="Acidic residues" evidence="1">
    <location>
        <begin position="376"/>
        <end position="388"/>
    </location>
</feature>
<reference evidence="2" key="1">
    <citation type="submission" date="2020-11" db="EMBL/GenBank/DDBJ databases">
        <authorList>
            <consortium name="DOE Joint Genome Institute"/>
            <person name="Ahrendt S."/>
            <person name="Riley R."/>
            <person name="Andreopoulos W."/>
            <person name="Labutti K."/>
            <person name="Pangilinan J."/>
            <person name="Ruiz-Duenas F.J."/>
            <person name="Barrasa J.M."/>
            <person name="Sanchez-Garcia M."/>
            <person name="Camarero S."/>
            <person name="Miyauchi S."/>
            <person name="Serrano A."/>
            <person name="Linde D."/>
            <person name="Babiker R."/>
            <person name="Drula E."/>
            <person name="Ayuso-Fernandez I."/>
            <person name="Pacheco R."/>
            <person name="Padilla G."/>
            <person name="Ferreira P."/>
            <person name="Barriuso J."/>
            <person name="Kellner H."/>
            <person name="Castanera R."/>
            <person name="Alfaro M."/>
            <person name="Ramirez L."/>
            <person name="Pisabarro A.G."/>
            <person name="Kuo A."/>
            <person name="Tritt A."/>
            <person name="Lipzen A."/>
            <person name="He G."/>
            <person name="Yan M."/>
            <person name="Ng V."/>
            <person name="Cullen D."/>
            <person name="Martin F."/>
            <person name="Rosso M.-N."/>
            <person name="Henrissat B."/>
            <person name="Hibbett D."/>
            <person name="Martinez A.T."/>
            <person name="Grigoriev I.V."/>
        </authorList>
    </citation>
    <scope>NUCLEOTIDE SEQUENCE</scope>
    <source>
        <strain evidence="2">CIRM-BRFM 674</strain>
    </source>
</reference>
<feature type="compositionally biased region" description="Pro residues" evidence="1">
    <location>
        <begin position="281"/>
        <end position="299"/>
    </location>
</feature>
<dbReference type="AlphaFoldDB" id="A0A9P5YJM6"/>